<dbReference type="Gene3D" id="3.30.420.10">
    <property type="entry name" value="Ribonuclease H-like superfamily/Ribonuclease H"/>
    <property type="match status" value="1"/>
</dbReference>
<keyword evidence="4" id="KW-1185">Reference proteome</keyword>
<reference evidence="4" key="1">
    <citation type="journal article" date="2015" name="Proc. Natl. Acad. Sci. U.S.A.">
        <title>Genome sequence of the Asian Tiger mosquito, Aedes albopictus, reveals insights into its biology, genetics, and evolution.</title>
        <authorList>
            <person name="Chen X.G."/>
            <person name="Jiang X."/>
            <person name="Gu J."/>
            <person name="Xu M."/>
            <person name="Wu Y."/>
            <person name="Deng Y."/>
            <person name="Zhang C."/>
            <person name="Bonizzoni M."/>
            <person name="Dermauw W."/>
            <person name="Vontas J."/>
            <person name="Armbruster P."/>
            <person name="Huang X."/>
            <person name="Yang Y."/>
            <person name="Zhang H."/>
            <person name="He W."/>
            <person name="Peng H."/>
            <person name="Liu Y."/>
            <person name="Wu K."/>
            <person name="Chen J."/>
            <person name="Lirakis M."/>
            <person name="Topalis P."/>
            <person name="Van Leeuwen T."/>
            <person name="Hall A.B."/>
            <person name="Jiang X."/>
            <person name="Thorpe C."/>
            <person name="Mueller R.L."/>
            <person name="Sun C."/>
            <person name="Waterhouse R.M."/>
            <person name="Yan G."/>
            <person name="Tu Z.J."/>
            <person name="Fang X."/>
            <person name="James A.A."/>
        </authorList>
    </citation>
    <scope>NUCLEOTIDE SEQUENCE [LARGE SCALE GENOMIC DNA]</scope>
    <source>
        <strain evidence="4">Foshan</strain>
    </source>
</reference>
<dbReference type="GeneID" id="134292165"/>
<dbReference type="PANTHER" id="PTHR33332">
    <property type="entry name" value="REVERSE TRANSCRIPTASE DOMAIN-CONTAINING PROTEIN"/>
    <property type="match status" value="1"/>
</dbReference>
<dbReference type="SUPFAM" id="SSF53098">
    <property type="entry name" value="Ribonuclease H-like"/>
    <property type="match status" value="1"/>
</dbReference>
<organism evidence="3 4">
    <name type="scientific">Aedes albopictus</name>
    <name type="common">Asian tiger mosquito</name>
    <name type="synonym">Stegomyia albopicta</name>
    <dbReference type="NCBI Taxonomy" id="7160"/>
    <lineage>
        <taxon>Eukaryota</taxon>
        <taxon>Metazoa</taxon>
        <taxon>Ecdysozoa</taxon>
        <taxon>Arthropoda</taxon>
        <taxon>Hexapoda</taxon>
        <taxon>Insecta</taxon>
        <taxon>Pterygota</taxon>
        <taxon>Neoptera</taxon>
        <taxon>Endopterygota</taxon>
        <taxon>Diptera</taxon>
        <taxon>Nematocera</taxon>
        <taxon>Culicoidea</taxon>
        <taxon>Culicidae</taxon>
        <taxon>Culicinae</taxon>
        <taxon>Aedini</taxon>
        <taxon>Aedes</taxon>
        <taxon>Stegomyia</taxon>
    </lineage>
</organism>
<dbReference type="CDD" id="cd01650">
    <property type="entry name" value="RT_nLTR_like"/>
    <property type="match status" value="1"/>
</dbReference>
<dbReference type="PROSITE" id="PS50878">
    <property type="entry name" value="RT_POL"/>
    <property type="match status" value="1"/>
</dbReference>
<reference evidence="3" key="2">
    <citation type="submission" date="2025-05" db="UniProtKB">
        <authorList>
            <consortium name="EnsemblMetazoa"/>
        </authorList>
    </citation>
    <scope>IDENTIFICATION</scope>
    <source>
        <strain evidence="3">Foshan</strain>
    </source>
</reference>
<dbReference type="InterPro" id="IPR000477">
    <property type="entry name" value="RT_dom"/>
</dbReference>
<dbReference type="PROSITE" id="PS50879">
    <property type="entry name" value="RNASE_H_1"/>
    <property type="match status" value="1"/>
</dbReference>
<proteinExistence type="predicted"/>
<dbReference type="InterPro" id="IPR036397">
    <property type="entry name" value="RNaseH_sf"/>
</dbReference>
<feature type="domain" description="Reverse transcriptase" evidence="1">
    <location>
        <begin position="1"/>
        <end position="181"/>
    </location>
</feature>
<dbReference type="SUPFAM" id="SSF56672">
    <property type="entry name" value="DNA/RNA polymerases"/>
    <property type="match status" value="1"/>
</dbReference>
<dbReference type="RefSeq" id="XP_062717004.1">
    <property type="nucleotide sequence ID" value="XM_062861020.1"/>
</dbReference>
<dbReference type="CDD" id="cd09276">
    <property type="entry name" value="Rnase_HI_RT_non_LTR"/>
    <property type="match status" value="1"/>
</dbReference>
<feature type="domain" description="RNase H type-1" evidence="2">
    <location>
        <begin position="366"/>
        <end position="496"/>
    </location>
</feature>
<protein>
    <submittedName>
        <fullName evidence="3">Uncharacterized protein</fullName>
    </submittedName>
</protein>
<name>A0ABM1YIQ2_AEDAL</name>
<sequence>MAQKQSCLGVFSDIEGAFDNVPFDAILEATWGHGISPMISNWIHQMLQNRHLFSTLRQAAIRKLSVCGCPQGGVLSPLLWNLVADTLLRQLNNSGFPTYGFADDYLTLLVGMCISTLFDLMQNALQVVEGWCRQYGLSVNPSKTSIVLFTEKRNRNGVRTLRLFDSEINVTEQVKYVGVILDSKLSWTPHVEFRIKKACMAFGQCRRTFGTTWGLKPKYIKWIYTTVVRPILAYGCLVWWQKGEVRTVQSKLGHLQRMCLMAMSGAFSSTPTAALEVLFDVAPLHIHLKQEALSCTYRLWVLGLLEETPVNRSSTHTSLFPLLVNWDKVVLAPSDLTIACNSPYRTFSTKFPSREEWTSGYLERSISDGIVCYTDGSLLEGRAGAGVYSRELRLYQSYSLGRHCTVFQAEIFALMCGVQSALQQHVMGKVIYFCSDSQAAIKALASANSRSKIVIACRTQIEELNSANAVHLVWVPGHSSIAGNELADELARTGASHDFIGPEPAIPVSKCWVKLRIDTWAATQHKQYWNSLESCRQTKLYCTEPSLGVAKYLTNLSKQNCSMLVKALTGHCRLSSHMANIQQADSFACDSCESDYGTSYHLICNCPVFAQLRFRVLGKHLLSETDFRNLNLQDVLLFLTRCCKEL</sequence>
<dbReference type="InterPro" id="IPR043502">
    <property type="entry name" value="DNA/RNA_pol_sf"/>
</dbReference>
<evidence type="ECO:0000259" key="2">
    <source>
        <dbReference type="PROSITE" id="PS50879"/>
    </source>
</evidence>
<evidence type="ECO:0000313" key="3">
    <source>
        <dbReference type="EnsemblMetazoa" id="AALFPA23_009519.P13114"/>
    </source>
</evidence>
<dbReference type="Pfam" id="PF00078">
    <property type="entry name" value="RVT_1"/>
    <property type="match status" value="1"/>
</dbReference>
<dbReference type="InterPro" id="IPR002156">
    <property type="entry name" value="RNaseH_domain"/>
</dbReference>
<evidence type="ECO:0000259" key="1">
    <source>
        <dbReference type="PROSITE" id="PS50878"/>
    </source>
</evidence>
<accession>A0ABM1YIQ2</accession>
<dbReference type="Pfam" id="PF00075">
    <property type="entry name" value="RNase_H"/>
    <property type="match status" value="1"/>
</dbReference>
<dbReference type="Proteomes" id="UP000069940">
    <property type="component" value="Unassembled WGS sequence"/>
</dbReference>
<dbReference type="EnsemblMetazoa" id="AALFPA23_009519.R13114">
    <property type="protein sequence ID" value="AALFPA23_009519.P13114"/>
    <property type="gene ID" value="AALFPA23_009519"/>
</dbReference>
<dbReference type="InterPro" id="IPR012337">
    <property type="entry name" value="RNaseH-like_sf"/>
</dbReference>
<evidence type="ECO:0000313" key="4">
    <source>
        <dbReference type="Proteomes" id="UP000069940"/>
    </source>
</evidence>